<proteinExistence type="predicted"/>
<evidence type="ECO:0000256" key="7">
    <source>
        <dbReference type="ARBA" id="ARBA00023163"/>
    </source>
</evidence>
<accession>A0A5E4EVS8</accession>
<keyword evidence="8" id="KW-0539">Nucleus</keyword>
<dbReference type="PROSITE" id="PS50090">
    <property type="entry name" value="MYB_LIKE"/>
    <property type="match status" value="2"/>
</dbReference>
<feature type="domain" description="HTH myb-type" evidence="11">
    <location>
        <begin position="62"/>
        <end position="116"/>
    </location>
</feature>
<feature type="region of interest" description="Disordered" evidence="9">
    <location>
        <begin position="127"/>
        <end position="180"/>
    </location>
</feature>
<sequence length="409" mass="46748">MGRQPCCDKVGLKRGPWTIEEDHKLMNFILNNGIHCWRMVPKLAGLLRCGKSCRLRWINYLRPDLKRGAFTETEENQIIQLHSCLGNRWSKIASHFPGRTDNEIKNHWNTRIKKRLKHLGVDHLTHKPIEQKENIEENKQTITREDSSSSISQGQEESQDSGLEAKLQHDGNGNKGFPEFNEKLQNVPELAGFDETNDLLKNYETFCGSLDLGTFLLNQGTNTNNTSTSNSYSTSSFSVEESNNPSIAIGESIQEHSLQKWVDNQDQFRRKRSMSAIQRAIRRFHATVNAPRLTRLSLHVPRCVEVEFGNGSVFNLSAEFLRIHSPAVDAKVRSIAGEKVISGRRHVGIMSAEPVGNYGVRIVFDDLHNTGIYSWDYLYHLGSNKFSLMRNYIKTLNKYGLKRDPPRRK</sequence>
<keyword evidence="3" id="KW-0677">Repeat</keyword>
<dbReference type="PANTHER" id="PTHR47994">
    <property type="entry name" value="F14D16.11-RELATED"/>
    <property type="match status" value="1"/>
</dbReference>
<evidence type="ECO:0000256" key="5">
    <source>
        <dbReference type="ARBA" id="ARBA00023015"/>
    </source>
</evidence>
<evidence type="ECO:0000256" key="4">
    <source>
        <dbReference type="ARBA" id="ARBA00023004"/>
    </source>
</evidence>
<evidence type="ECO:0000256" key="8">
    <source>
        <dbReference type="ARBA" id="ARBA00023242"/>
    </source>
</evidence>
<organism evidence="12 13">
    <name type="scientific">Prunus dulcis</name>
    <name type="common">Almond</name>
    <name type="synonym">Amygdalus dulcis</name>
    <dbReference type="NCBI Taxonomy" id="3755"/>
    <lineage>
        <taxon>Eukaryota</taxon>
        <taxon>Viridiplantae</taxon>
        <taxon>Streptophyta</taxon>
        <taxon>Embryophyta</taxon>
        <taxon>Tracheophyta</taxon>
        <taxon>Spermatophyta</taxon>
        <taxon>Magnoliopsida</taxon>
        <taxon>eudicotyledons</taxon>
        <taxon>Gunneridae</taxon>
        <taxon>Pentapetalae</taxon>
        <taxon>rosids</taxon>
        <taxon>fabids</taxon>
        <taxon>Rosales</taxon>
        <taxon>Rosaceae</taxon>
        <taxon>Amygdaloideae</taxon>
        <taxon>Amygdaleae</taxon>
        <taxon>Prunus</taxon>
    </lineage>
</organism>
<dbReference type="InterPro" id="IPR001005">
    <property type="entry name" value="SANT/Myb"/>
</dbReference>
<dbReference type="GO" id="GO:0006355">
    <property type="term" value="P:regulation of DNA-templated transcription"/>
    <property type="evidence" value="ECO:0007669"/>
    <property type="project" value="UniProtKB-ARBA"/>
</dbReference>
<dbReference type="FunFam" id="1.10.10.60:FF:000069">
    <property type="entry name" value="MYB transcription factor"/>
    <property type="match status" value="1"/>
</dbReference>
<evidence type="ECO:0000256" key="6">
    <source>
        <dbReference type="ARBA" id="ARBA00023125"/>
    </source>
</evidence>
<dbReference type="EMBL" id="CABIKO010000026">
    <property type="protein sequence ID" value="VVA17868.1"/>
    <property type="molecule type" value="Genomic_DNA"/>
</dbReference>
<dbReference type="InterPro" id="IPR009057">
    <property type="entry name" value="Homeodomain-like_sf"/>
</dbReference>
<evidence type="ECO:0000259" key="10">
    <source>
        <dbReference type="PROSITE" id="PS50090"/>
    </source>
</evidence>
<feature type="domain" description="Myb-like" evidence="10">
    <location>
        <begin position="9"/>
        <end position="61"/>
    </location>
</feature>
<keyword evidence="4" id="KW-0408">Iron</keyword>
<feature type="domain" description="Myb-like" evidence="10">
    <location>
        <begin position="62"/>
        <end position="112"/>
    </location>
</feature>
<dbReference type="Gramene" id="VVA17868">
    <property type="protein sequence ID" value="VVA17868"/>
    <property type="gene ID" value="Prudul26B031744"/>
</dbReference>
<dbReference type="SUPFAM" id="SSF46689">
    <property type="entry name" value="Homeodomain-like"/>
    <property type="match status" value="1"/>
</dbReference>
<dbReference type="InterPro" id="IPR038492">
    <property type="entry name" value="GBBH-like_N_sf"/>
</dbReference>
<dbReference type="OMA" id="KTISTCY"/>
<dbReference type="GO" id="GO:0046872">
    <property type="term" value="F:metal ion binding"/>
    <property type="evidence" value="ECO:0007669"/>
    <property type="project" value="UniProtKB-KW"/>
</dbReference>
<dbReference type="CDD" id="cd00167">
    <property type="entry name" value="SANT"/>
    <property type="match status" value="2"/>
</dbReference>
<keyword evidence="5" id="KW-0805">Transcription regulation</keyword>
<evidence type="ECO:0000313" key="13">
    <source>
        <dbReference type="Proteomes" id="UP000327085"/>
    </source>
</evidence>
<dbReference type="InterPro" id="IPR010376">
    <property type="entry name" value="GBBH-like_N"/>
</dbReference>
<dbReference type="Gene3D" id="3.30.2020.30">
    <property type="match status" value="1"/>
</dbReference>
<keyword evidence="2" id="KW-0479">Metal-binding</keyword>
<dbReference type="InterPro" id="IPR017930">
    <property type="entry name" value="Myb_dom"/>
</dbReference>
<protein>
    <submittedName>
        <fullName evidence="12">PREDICTED: ODORANT1</fullName>
    </submittedName>
</protein>
<dbReference type="InterPro" id="IPR015495">
    <property type="entry name" value="Myb_TF_plants"/>
</dbReference>
<comment type="subcellular location">
    <subcellularLocation>
        <location evidence="1">Nucleus</location>
    </subcellularLocation>
</comment>
<dbReference type="GO" id="GO:0005634">
    <property type="term" value="C:nucleus"/>
    <property type="evidence" value="ECO:0007669"/>
    <property type="project" value="UniProtKB-SubCell"/>
</dbReference>
<dbReference type="FunFam" id="1.10.10.60:FF:000394">
    <property type="entry name" value="MYB transcription factor"/>
    <property type="match status" value="1"/>
</dbReference>
<dbReference type="GO" id="GO:0046394">
    <property type="term" value="P:carboxylic acid biosynthetic process"/>
    <property type="evidence" value="ECO:0007669"/>
    <property type="project" value="UniProtKB-ARBA"/>
</dbReference>
<keyword evidence="7" id="KW-0804">Transcription</keyword>
<evidence type="ECO:0000259" key="11">
    <source>
        <dbReference type="PROSITE" id="PS51294"/>
    </source>
</evidence>
<dbReference type="Pfam" id="PF00249">
    <property type="entry name" value="Myb_DNA-binding"/>
    <property type="match status" value="2"/>
</dbReference>
<feature type="compositionally biased region" description="Basic and acidic residues" evidence="9">
    <location>
        <begin position="127"/>
        <end position="147"/>
    </location>
</feature>
<evidence type="ECO:0000256" key="1">
    <source>
        <dbReference type="ARBA" id="ARBA00004123"/>
    </source>
</evidence>
<evidence type="ECO:0000256" key="9">
    <source>
        <dbReference type="SAM" id="MobiDB-lite"/>
    </source>
</evidence>
<evidence type="ECO:0000256" key="3">
    <source>
        <dbReference type="ARBA" id="ARBA00022737"/>
    </source>
</evidence>
<keyword evidence="6" id="KW-0238">DNA-binding</keyword>
<reference evidence="13" key="1">
    <citation type="journal article" date="2020" name="Plant J.">
        <title>Transposons played a major role in the diversification between the closely related almond and peach genomes: results from the almond genome sequence.</title>
        <authorList>
            <person name="Alioto T."/>
            <person name="Alexiou K.G."/>
            <person name="Bardil A."/>
            <person name="Barteri F."/>
            <person name="Castanera R."/>
            <person name="Cruz F."/>
            <person name="Dhingra A."/>
            <person name="Duval H."/>
            <person name="Fernandez I Marti A."/>
            <person name="Frias L."/>
            <person name="Galan B."/>
            <person name="Garcia J.L."/>
            <person name="Howad W."/>
            <person name="Gomez-Garrido J."/>
            <person name="Gut M."/>
            <person name="Julca I."/>
            <person name="Morata J."/>
            <person name="Puigdomenech P."/>
            <person name="Ribeca P."/>
            <person name="Rubio Cabetas M.J."/>
            <person name="Vlasova A."/>
            <person name="Wirthensohn M."/>
            <person name="Garcia-Mas J."/>
            <person name="Gabaldon T."/>
            <person name="Casacuberta J.M."/>
            <person name="Arus P."/>
        </authorList>
    </citation>
    <scope>NUCLEOTIDE SEQUENCE [LARGE SCALE GENOMIC DNA]</scope>
    <source>
        <strain evidence="13">cv. Texas</strain>
    </source>
</reference>
<name>A0A5E4EVS8_PRUDU</name>
<feature type="domain" description="HTH myb-type" evidence="11">
    <location>
        <begin position="9"/>
        <end position="61"/>
    </location>
</feature>
<dbReference type="GO" id="GO:0000976">
    <property type="term" value="F:transcription cis-regulatory region binding"/>
    <property type="evidence" value="ECO:0007669"/>
    <property type="project" value="UniProtKB-ARBA"/>
</dbReference>
<dbReference type="Proteomes" id="UP000327085">
    <property type="component" value="Chromosome 3"/>
</dbReference>
<evidence type="ECO:0000313" key="12">
    <source>
        <dbReference type="EMBL" id="VVA17868.1"/>
    </source>
</evidence>
<dbReference type="SMART" id="SM00717">
    <property type="entry name" value="SANT"/>
    <property type="match status" value="2"/>
</dbReference>
<dbReference type="Pfam" id="PF06155">
    <property type="entry name" value="GBBH-like_N"/>
    <property type="match status" value="1"/>
</dbReference>
<dbReference type="PROSITE" id="PS51294">
    <property type="entry name" value="HTH_MYB"/>
    <property type="match status" value="2"/>
</dbReference>
<dbReference type="InParanoid" id="A0A5E4EVS8"/>
<feature type="compositionally biased region" description="Low complexity" evidence="9">
    <location>
        <begin position="148"/>
        <end position="162"/>
    </location>
</feature>
<dbReference type="AlphaFoldDB" id="A0A5E4EVS8"/>
<dbReference type="PANTHER" id="PTHR47994:SF5">
    <property type="entry name" value="F14D16.11-RELATED"/>
    <property type="match status" value="1"/>
</dbReference>
<gene>
    <name evidence="12" type="ORF">ALMOND_2B031744</name>
</gene>
<dbReference type="Gene3D" id="1.10.10.60">
    <property type="entry name" value="Homeodomain-like"/>
    <property type="match status" value="2"/>
</dbReference>
<evidence type="ECO:0000256" key="2">
    <source>
        <dbReference type="ARBA" id="ARBA00022723"/>
    </source>
</evidence>